<evidence type="ECO:0000256" key="8">
    <source>
        <dbReference type="SAM" id="MobiDB-lite"/>
    </source>
</evidence>
<evidence type="ECO:0000313" key="10">
    <source>
        <dbReference type="EMBL" id="EXC27884.1"/>
    </source>
</evidence>
<keyword evidence="4" id="KW-0810">Translation regulation</keyword>
<feature type="region of interest" description="Disordered" evidence="8">
    <location>
        <begin position="159"/>
        <end position="201"/>
    </location>
</feature>
<feature type="repeat" description="Pumilio" evidence="7">
    <location>
        <begin position="576"/>
        <end position="611"/>
    </location>
</feature>
<dbReference type="GO" id="GO:0006417">
    <property type="term" value="P:regulation of translation"/>
    <property type="evidence" value="ECO:0007669"/>
    <property type="project" value="UniProtKB-KW"/>
</dbReference>
<dbReference type="InterPro" id="IPR011989">
    <property type="entry name" value="ARM-like"/>
</dbReference>
<evidence type="ECO:0000256" key="4">
    <source>
        <dbReference type="ARBA" id="ARBA00022845"/>
    </source>
</evidence>
<organism evidence="10 11">
    <name type="scientific">Morus notabilis</name>
    <dbReference type="NCBI Taxonomy" id="981085"/>
    <lineage>
        <taxon>Eukaryota</taxon>
        <taxon>Viridiplantae</taxon>
        <taxon>Streptophyta</taxon>
        <taxon>Embryophyta</taxon>
        <taxon>Tracheophyta</taxon>
        <taxon>Spermatophyta</taxon>
        <taxon>Magnoliopsida</taxon>
        <taxon>eudicotyledons</taxon>
        <taxon>Gunneridae</taxon>
        <taxon>Pentapetalae</taxon>
        <taxon>rosids</taxon>
        <taxon>fabids</taxon>
        <taxon>Rosales</taxon>
        <taxon>Moraceae</taxon>
        <taxon>Moreae</taxon>
        <taxon>Morus</taxon>
    </lineage>
</organism>
<evidence type="ECO:0000256" key="3">
    <source>
        <dbReference type="ARBA" id="ARBA00022737"/>
    </source>
</evidence>
<dbReference type="InterPro" id="IPR033712">
    <property type="entry name" value="Pumilio_RNA-bd"/>
</dbReference>
<evidence type="ECO:0000313" key="11">
    <source>
        <dbReference type="Proteomes" id="UP000030645"/>
    </source>
</evidence>
<dbReference type="GO" id="GO:0003729">
    <property type="term" value="F:mRNA binding"/>
    <property type="evidence" value="ECO:0007669"/>
    <property type="project" value="TreeGrafter"/>
</dbReference>
<evidence type="ECO:0000256" key="1">
    <source>
        <dbReference type="ARBA" id="ARBA00004496"/>
    </source>
</evidence>
<dbReference type="InterPro" id="IPR012940">
    <property type="entry name" value="NABP"/>
</dbReference>
<feature type="repeat" description="Pumilio" evidence="7">
    <location>
        <begin position="684"/>
        <end position="719"/>
    </location>
</feature>
<comment type="subcellular location">
    <subcellularLocation>
        <location evidence="1">Cytoplasm</location>
    </subcellularLocation>
</comment>
<gene>
    <name evidence="10" type="ORF">L484_009207</name>
</gene>
<dbReference type="InterPro" id="IPR016024">
    <property type="entry name" value="ARM-type_fold"/>
</dbReference>
<dbReference type="InterPro" id="IPR033133">
    <property type="entry name" value="PUM-HD"/>
</dbReference>
<evidence type="ECO:0000256" key="2">
    <source>
        <dbReference type="ARBA" id="ARBA00022490"/>
    </source>
</evidence>
<keyword evidence="2" id="KW-0963">Cytoplasm</keyword>
<dbReference type="PANTHER" id="PTHR12537:SF119">
    <property type="entry name" value="PUMILIO HOMOLOG 6, CHLOROPLASTIC"/>
    <property type="match status" value="1"/>
</dbReference>
<feature type="repeat" description="Pumilio" evidence="7">
    <location>
        <begin position="612"/>
        <end position="647"/>
    </location>
</feature>
<feature type="repeat" description="Pumilio" evidence="7">
    <location>
        <begin position="720"/>
        <end position="756"/>
    </location>
</feature>
<evidence type="ECO:0000256" key="6">
    <source>
        <dbReference type="ARBA" id="ARBA00055193"/>
    </source>
</evidence>
<evidence type="ECO:0000259" key="9">
    <source>
        <dbReference type="PROSITE" id="PS50303"/>
    </source>
</evidence>
<keyword evidence="3" id="KW-0677">Repeat</keyword>
<dbReference type="EMBL" id="KE346156">
    <property type="protein sequence ID" value="EXC27884.1"/>
    <property type="molecule type" value="Genomic_DNA"/>
</dbReference>
<dbReference type="AlphaFoldDB" id="W9S5Z0"/>
<sequence>MATESPIRMPETSGKWASHKKASTFVPSSASMAAEELKLLLKGHSFTGSGKDVAPNRSGSAPPSMEGSFLAIDNLLSQQNAEASESLETLNIAIGNYESEEQMRADPAYLSYYCSNVNLNPRLPPPLISWENRRLVRHIGSFGNNWGLTSVDDSGNVSLHFSQGSLPTHKEESEDEQSSQQPSNSWVDGTSEIWSGEDNNTSADQHKVAADLLREDFRGSPSPVYNQRHVLSDEIAEESADHDTGSSSLYDSPINTPNNIMSNMGMDDAASSNVDLSSAPGPSSSSLDCTRSMSGNDSRINVIASEMKALNISNLRNSGNQVNQEQWQHKCQNNFVQNKIHQQQSNLGQTQSAKSQVANQGVNSTYAGPSFNTRTPGVSAGGTIPHGVDVQNLNKFYGQLGFPMQPSFVDPMYMQYPQQPFGEPYGIPGPFDPMVARGGVIGGQVNVPDPKKVLDNAPYMDEHKIQHQRHPSPAMTPRRGGPMGPTYFGNPPNAGILMQYPTSPLASPVLPGSPAGGTALPRGRTDMRFPPTSGRNTNVYSGWPGQRGFESFDDPKIYNFLEELKSGKGRRFELSDITGHIVEFSSDQHGSRFIQQKLENCSGEEKASVFKEVLPHASRLMTDVFGNYVIQKFFEYGSPDQRKELANQLTGQILTLSLQMYGCRVIQKALEVIELEQKAQLVRELDGHVMRCVRDQNGNHVIQKCIESIPTEKIGFIISAFRGQVATLSMHPYGCRVIQRVLEHCTDELQCQFIVDEILESVCALAQDQYGNYVTQHVLERGKPHERRQIISKLSGHVVQLSQHKFASNVVEKCLEYGGPGERELLIGEIVGHNEGNDNLLAMMKDQFANYVVQKTLEICTENQRTILLNRIRAHAHALKKYTYGKHIVARFEQVFGEGIF</sequence>
<comment type="function">
    <text evidence="6">Sequence-specific RNA-binding protein that regulates translation and mRNA stability by binding the 3'-UTR of target mRNAs. Binds the APUM-binding elements (APBEs) in the 3'-UTR mRNA sequence of CLV1, PNH, WUS and FAS2.</text>
</comment>
<dbReference type="STRING" id="981085.W9S5Z0"/>
<feature type="compositionally biased region" description="Low complexity" evidence="8">
    <location>
        <begin position="277"/>
        <end position="286"/>
    </location>
</feature>
<dbReference type="CDD" id="cd07920">
    <property type="entry name" value="Pumilio"/>
    <property type="match status" value="1"/>
</dbReference>
<dbReference type="FunFam" id="1.25.10.10:FF:000004">
    <property type="entry name" value="Pumilio homolog 1 isoform 2"/>
    <property type="match status" value="1"/>
</dbReference>
<feature type="repeat" description="Pumilio" evidence="7">
    <location>
        <begin position="793"/>
        <end position="828"/>
    </location>
</feature>
<dbReference type="Gene3D" id="1.25.10.10">
    <property type="entry name" value="Leucine-rich Repeat Variant"/>
    <property type="match status" value="1"/>
</dbReference>
<keyword evidence="11" id="KW-1185">Reference proteome</keyword>
<feature type="region of interest" description="Disordered" evidence="8">
    <location>
        <begin position="515"/>
        <end position="542"/>
    </location>
</feature>
<dbReference type="InterPro" id="IPR001313">
    <property type="entry name" value="Pumilio_RNA-bd_rpt"/>
</dbReference>
<reference evidence="11" key="1">
    <citation type="submission" date="2013-01" db="EMBL/GenBank/DDBJ databases">
        <title>Draft Genome Sequence of a Mulberry Tree, Morus notabilis C.K. Schneid.</title>
        <authorList>
            <person name="He N."/>
            <person name="Zhao S."/>
        </authorList>
    </citation>
    <scope>NUCLEOTIDE SEQUENCE</scope>
</reference>
<feature type="region of interest" description="Disordered" evidence="8">
    <location>
        <begin position="265"/>
        <end position="294"/>
    </location>
</feature>
<dbReference type="Pfam" id="PF00806">
    <property type="entry name" value="PUF"/>
    <property type="match status" value="8"/>
</dbReference>
<dbReference type="PROSITE" id="PS50302">
    <property type="entry name" value="PUM"/>
    <property type="match status" value="8"/>
</dbReference>
<feature type="domain" description="PUM-HD" evidence="9">
    <location>
        <begin position="556"/>
        <end position="896"/>
    </location>
</feature>
<feature type="repeat" description="Pumilio" evidence="7">
    <location>
        <begin position="757"/>
        <end position="792"/>
    </location>
</feature>
<dbReference type="SMART" id="SM00025">
    <property type="entry name" value="Pumilio"/>
    <property type="match status" value="8"/>
</dbReference>
<dbReference type="Pfam" id="PF07990">
    <property type="entry name" value="NABP"/>
    <property type="match status" value="1"/>
</dbReference>
<evidence type="ECO:0000256" key="5">
    <source>
        <dbReference type="ARBA" id="ARBA00022884"/>
    </source>
</evidence>
<name>W9S5Z0_9ROSA</name>
<keyword evidence="5" id="KW-0694">RNA-binding</keyword>
<dbReference type="GO" id="GO:0005737">
    <property type="term" value="C:cytoplasm"/>
    <property type="evidence" value="ECO:0007669"/>
    <property type="project" value="UniProtKB-SubCell"/>
</dbReference>
<accession>W9S5Z0</accession>
<feature type="region of interest" description="Disordered" evidence="8">
    <location>
        <begin position="1"/>
        <end position="20"/>
    </location>
</feature>
<dbReference type="PANTHER" id="PTHR12537">
    <property type="entry name" value="RNA BINDING PROTEIN PUMILIO-RELATED"/>
    <property type="match status" value="1"/>
</dbReference>
<protein>
    <submittedName>
        <fullName evidence="10">Pumilio-5-like protein</fullName>
    </submittedName>
</protein>
<feature type="repeat" description="Pumilio" evidence="7">
    <location>
        <begin position="648"/>
        <end position="683"/>
    </location>
</feature>
<feature type="repeat" description="Pumilio" evidence="7">
    <location>
        <begin position="829"/>
        <end position="870"/>
    </location>
</feature>
<dbReference type="eggNOG" id="KOG1488">
    <property type="taxonomic scope" value="Eukaryota"/>
</dbReference>
<evidence type="ECO:0000256" key="7">
    <source>
        <dbReference type="PROSITE-ProRule" id="PRU00317"/>
    </source>
</evidence>
<dbReference type="Proteomes" id="UP000030645">
    <property type="component" value="Unassembled WGS sequence"/>
</dbReference>
<dbReference type="SUPFAM" id="SSF48371">
    <property type="entry name" value="ARM repeat"/>
    <property type="match status" value="1"/>
</dbReference>
<dbReference type="PROSITE" id="PS50303">
    <property type="entry name" value="PUM_HD"/>
    <property type="match status" value="1"/>
</dbReference>
<proteinExistence type="predicted"/>